<dbReference type="Gene3D" id="3.30.1490.480">
    <property type="entry name" value="Endolytic murein transglycosylase"/>
    <property type="match status" value="1"/>
</dbReference>
<feature type="compositionally biased region" description="Low complexity" evidence="1">
    <location>
        <begin position="61"/>
        <end position="70"/>
    </location>
</feature>
<keyword evidence="2" id="KW-1133">Transmembrane helix</keyword>
<evidence type="ECO:0000313" key="3">
    <source>
        <dbReference type="EMBL" id="EGD45999.1"/>
    </source>
</evidence>
<sequence length="175" mass="19162">MRKVHEKSILLGIGIGMIITAITGMIYSGGTQKDLTKNEIISRAKGYGLIEPVKLLNENNSAADSTAADTTSEKSPGVSTVSQPSKEVADKTSTENKNKTSTDAKERNIVVKIEDGHISEDVMKQLFDKGIITSEKDFTNVINSYKASRKIISGTYKFKKNEDLDYLVKKICGIK</sequence>
<keyword evidence="2" id="KW-0812">Transmembrane</keyword>
<keyword evidence="3" id="KW-0456">Lyase</keyword>
<dbReference type="OrthoDB" id="1739583at2"/>
<evidence type="ECO:0000256" key="1">
    <source>
        <dbReference type="SAM" id="MobiDB-lite"/>
    </source>
</evidence>
<gene>
    <name evidence="3" type="ORF">Cpap_0605</name>
</gene>
<dbReference type="GO" id="GO:0016829">
    <property type="term" value="F:lyase activity"/>
    <property type="evidence" value="ECO:0007669"/>
    <property type="project" value="UniProtKB-KW"/>
</dbReference>
<reference evidence="3" key="2">
    <citation type="submission" date="2011-01" db="EMBL/GenBank/DDBJ databases">
        <title>The Non-contiguous Finished genome of Clostridium papyrosolvens.</title>
        <authorList>
            <person name="Lucas S."/>
            <person name="Copeland A."/>
            <person name="Lapidus A."/>
            <person name="Cheng J.-F."/>
            <person name="Goodwin L."/>
            <person name="Pitluck S."/>
            <person name="Misra M."/>
            <person name="Chertkov O."/>
            <person name="Detter J.C."/>
            <person name="Han C."/>
            <person name="Tapia R."/>
            <person name="Land M."/>
            <person name="Hauser L."/>
            <person name="Kyrpides N."/>
            <person name="Ivanova N."/>
            <person name="Pagani I."/>
            <person name="Mouttaki H."/>
            <person name="He Z."/>
            <person name="Zhou J."/>
            <person name="Hemme C.L."/>
            <person name="Woyke T."/>
        </authorList>
    </citation>
    <scope>NUCLEOTIDE SEQUENCE [LARGE SCALE GENOMIC DNA]</scope>
    <source>
        <strain evidence="3">DSM 2782</strain>
    </source>
</reference>
<feature type="region of interest" description="Disordered" evidence="1">
    <location>
        <begin position="61"/>
        <end position="103"/>
    </location>
</feature>
<dbReference type="EMBL" id="ACXX02000017">
    <property type="protein sequence ID" value="EGD45999.1"/>
    <property type="molecule type" value="Genomic_DNA"/>
</dbReference>
<feature type="transmembrane region" description="Helical" evidence="2">
    <location>
        <begin position="9"/>
        <end position="27"/>
    </location>
</feature>
<proteinExistence type="predicted"/>
<feature type="compositionally biased region" description="Basic and acidic residues" evidence="1">
    <location>
        <begin position="87"/>
        <end position="103"/>
    </location>
</feature>
<evidence type="ECO:0000313" key="4">
    <source>
        <dbReference type="Proteomes" id="UP000003860"/>
    </source>
</evidence>
<dbReference type="AlphaFoldDB" id="F1THL7"/>
<evidence type="ECO:0000256" key="2">
    <source>
        <dbReference type="SAM" id="Phobius"/>
    </source>
</evidence>
<name>F1THL7_9FIRM</name>
<reference evidence="3" key="1">
    <citation type="submission" date="2009-07" db="EMBL/GenBank/DDBJ databases">
        <authorList>
            <consortium name="US DOE Joint Genome Institute (JGI-PGF)"/>
            <person name="Lucas S."/>
            <person name="Copeland A."/>
            <person name="Lapidus A."/>
            <person name="Glavina del Rio T."/>
            <person name="Tice H."/>
            <person name="Bruce D."/>
            <person name="Goodwin L."/>
            <person name="Pitluck S."/>
            <person name="Larimer F."/>
            <person name="Land M.L."/>
            <person name="Mouttaki H."/>
            <person name="He Z."/>
            <person name="Zhou J."/>
            <person name="Hemme C.L."/>
        </authorList>
    </citation>
    <scope>NUCLEOTIDE SEQUENCE</scope>
    <source>
        <strain evidence="3">DSM 2782</strain>
    </source>
</reference>
<protein>
    <submittedName>
        <fullName evidence="3">Aminodeoxychorismate lyase</fullName>
    </submittedName>
</protein>
<dbReference type="Proteomes" id="UP000003860">
    <property type="component" value="Unassembled WGS sequence"/>
</dbReference>
<comment type="caution">
    <text evidence="3">The sequence shown here is derived from an EMBL/GenBank/DDBJ whole genome shotgun (WGS) entry which is preliminary data.</text>
</comment>
<dbReference type="RefSeq" id="WP_004621953.1">
    <property type="nucleotide sequence ID" value="NZ_ACXX02000017.1"/>
</dbReference>
<keyword evidence="2" id="KW-0472">Membrane</keyword>
<accession>F1THL7</accession>
<keyword evidence="4" id="KW-1185">Reference proteome</keyword>
<dbReference type="STRING" id="588581.Cpap_0605"/>
<dbReference type="eggNOG" id="ENOG5033BFA">
    <property type="taxonomic scope" value="Bacteria"/>
</dbReference>
<organism evidence="3 4">
    <name type="scientific">Ruminiclostridium papyrosolvens DSM 2782</name>
    <dbReference type="NCBI Taxonomy" id="588581"/>
    <lineage>
        <taxon>Bacteria</taxon>
        <taxon>Bacillati</taxon>
        <taxon>Bacillota</taxon>
        <taxon>Clostridia</taxon>
        <taxon>Eubacteriales</taxon>
        <taxon>Oscillospiraceae</taxon>
        <taxon>Ruminiclostridium</taxon>
    </lineage>
</organism>